<name>A0A4P9VXL5_9FUNG</name>
<keyword evidence="3" id="KW-1185">Reference proteome</keyword>
<feature type="region of interest" description="Disordered" evidence="1">
    <location>
        <begin position="1"/>
        <end position="22"/>
    </location>
</feature>
<evidence type="ECO:0000313" key="2">
    <source>
        <dbReference type="EMBL" id="RKO83028.1"/>
    </source>
</evidence>
<protein>
    <submittedName>
        <fullName evidence="2">Uncharacterized protein</fullName>
    </submittedName>
</protein>
<evidence type="ECO:0000256" key="1">
    <source>
        <dbReference type="SAM" id="MobiDB-lite"/>
    </source>
</evidence>
<dbReference type="Proteomes" id="UP000269721">
    <property type="component" value="Unassembled WGS sequence"/>
</dbReference>
<gene>
    <name evidence="2" type="ORF">BDK51DRAFT_50357</name>
</gene>
<feature type="region of interest" description="Disordered" evidence="1">
    <location>
        <begin position="194"/>
        <end position="223"/>
    </location>
</feature>
<proteinExistence type="predicted"/>
<evidence type="ECO:0000313" key="3">
    <source>
        <dbReference type="Proteomes" id="UP000269721"/>
    </source>
</evidence>
<accession>A0A4P9VXL5</accession>
<reference evidence="3" key="1">
    <citation type="journal article" date="2018" name="Nat. Microbiol.">
        <title>Leveraging single-cell genomics to expand the fungal tree of life.</title>
        <authorList>
            <person name="Ahrendt S.R."/>
            <person name="Quandt C.A."/>
            <person name="Ciobanu D."/>
            <person name="Clum A."/>
            <person name="Salamov A."/>
            <person name="Andreopoulos B."/>
            <person name="Cheng J.F."/>
            <person name="Woyke T."/>
            <person name="Pelin A."/>
            <person name="Henrissat B."/>
            <person name="Reynolds N.K."/>
            <person name="Benny G.L."/>
            <person name="Smith M.E."/>
            <person name="James T.Y."/>
            <person name="Grigoriev I.V."/>
        </authorList>
    </citation>
    <scope>NUCLEOTIDE SEQUENCE [LARGE SCALE GENOMIC DNA]</scope>
</reference>
<dbReference type="EMBL" id="ML001760">
    <property type="protein sequence ID" value="RKO83028.1"/>
    <property type="molecule type" value="Genomic_DNA"/>
</dbReference>
<sequence length="232" mass="26017">MPFDEQRADGPNEQASEPEIGGVRPRIVFDTDGAEVFESPDAVHDGHAAEPLVQCQGDILGLVGFRVRRLFPERRNVRILRSLFLALVIFLLLGRVEDDVGPDAFGRRGFRLSFSFARRSGDLMEELGRETQVRFWKTGSEERWDPSFRSASELSVILGVDKLWDHSQRRGLTLGVIRSGAFKTESSEARLTLWSSPFGRSGNPSEDAADARKRRSDGGRERSFHFVASIPN</sequence>
<dbReference type="AlphaFoldDB" id="A0A4P9VXL5"/>
<organism evidence="2 3">
    <name type="scientific">Blyttiomyces helicus</name>
    <dbReference type="NCBI Taxonomy" id="388810"/>
    <lineage>
        <taxon>Eukaryota</taxon>
        <taxon>Fungi</taxon>
        <taxon>Fungi incertae sedis</taxon>
        <taxon>Chytridiomycota</taxon>
        <taxon>Chytridiomycota incertae sedis</taxon>
        <taxon>Chytridiomycetes</taxon>
        <taxon>Chytridiomycetes incertae sedis</taxon>
        <taxon>Blyttiomyces</taxon>
    </lineage>
</organism>
<feature type="compositionally biased region" description="Basic and acidic residues" evidence="1">
    <location>
        <begin position="1"/>
        <end position="10"/>
    </location>
</feature>